<dbReference type="KEGG" id="meg:DKB62_10995"/>
<dbReference type="GO" id="GO:0004177">
    <property type="term" value="F:aminopeptidase activity"/>
    <property type="evidence" value="ECO:0007669"/>
    <property type="project" value="UniProtKB-KW"/>
</dbReference>
<dbReference type="SUPFAM" id="SSF101821">
    <property type="entry name" value="Aminopeptidase/glucanase lid domain"/>
    <property type="match status" value="1"/>
</dbReference>
<keyword evidence="6 9" id="KW-0378">Hydrolase</keyword>
<evidence type="ECO:0000256" key="6">
    <source>
        <dbReference type="ARBA" id="ARBA00022801"/>
    </source>
</evidence>
<keyword evidence="8 9" id="KW-0482">Metalloprotease</keyword>
<gene>
    <name evidence="11" type="ORF">DKB62_10995</name>
</gene>
<keyword evidence="3 9" id="KW-0031">Aminopeptidase</keyword>
<evidence type="ECO:0000256" key="9">
    <source>
        <dbReference type="RuleBase" id="RU004386"/>
    </source>
</evidence>
<reference evidence="11 12" key="1">
    <citation type="submission" date="2018-05" db="EMBL/GenBank/DDBJ databases">
        <title>Complete genome sequence of Megasphaera sp. AJH120T, isolated from the ceca of a chicken.</title>
        <authorList>
            <person name="Maki J."/>
            <person name="Looft T."/>
        </authorList>
    </citation>
    <scope>NUCLEOTIDE SEQUENCE [LARGE SCALE GENOMIC DNA]</scope>
    <source>
        <strain evidence="11 12">AJH120</strain>
    </source>
</reference>
<dbReference type="GO" id="GO:0006508">
    <property type="term" value="P:proteolysis"/>
    <property type="evidence" value="ECO:0007669"/>
    <property type="project" value="UniProtKB-KW"/>
</dbReference>
<comment type="similarity">
    <text evidence="2 9">Belongs to the peptidase M18 family.</text>
</comment>
<evidence type="ECO:0000256" key="7">
    <source>
        <dbReference type="ARBA" id="ARBA00022833"/>
    </source>
</evidence>
<dbReference type="GO" id="GO:0008237">
    <property type="term" value="F:metallopeptidase activity"/>
    <property type="evidence" value="ECO:0007669"/>
    <property type="project" value="UniProtKB-KW"/>
</dbReference>
<dbReference type="EC" id="3.4.11.-" evidence="10"/>
<dbReference type="InterPro" id="IPR001948">
    <property type="entry name" value="Peptidase_M18"/>
</dbReference>
<organism evidence="11 12">
    <name type="scientific">Megasphaera stantonii</name>
    <dbReference type="NCBI Taxonomy" id="2144175"/>
    <lineage>
        <taxon>Bacteria</taxon>
        <taxon>Bacillati</taxon>
        <taxon>Bacillota</taxon>
        <taxon>Negativicutes</taxon>
        <taxon>Veillonellales</taxon>
        <taxon>Veillonellaceae</taxon>
        <taxon>Megasphaera</taxon>
    </lineage>
</organism>
<sequence length="430" mass="47139">MTYSDIHLSQRLLHFISQATSPYHTVKASAAILKEAGFRELRWNEPWQLEPRQGYYISLYDSSLIAFTIGPDPRANLRIAAAHTDFPCLRVKPAAALAQKGYGKLNVEIYGGMIRESWLDRPLSLAGKVAVASDDPFKPAVHLIDARRPLLTIPRLAIHMNSHVNDGVALNPQKDMLPLMTLTGPGDDASYFLQFLAAECHCRPEDILSYDLTVYLCEEGCLMGLKNEFISSPRLDNLTSAYACVDSLVRSKGHDGLHVVALFDNEEVGSRTKQGALSQAFPALLEELYASLGYTRREYRIDASDAFILSLDVAHAMHPNVPEKCDITNMPRLGQGVALKTAASQSYAGDAEAAAAVVALCRRAHIPCQRFVNRSDMPGGSTLGSLLSANLPIRTMDVGIPILAMHSARELMGAADQKGLHDLVYTFFSI</sequence>
<dbReference type="Proteomes" id="UP000254337">
    <property type="component" value="Chromosome"/>
</dbReference>
<evidence type="ECO:0000313" key="12">
    <source>
        <dbReference type="Proteomes" id="UP000254337"/>
    </source>
</evidence>
<dbReference type="EMBL" id="CP029462">
    <property type="protein sequence ID" value="AXL22037.1"/>
    <property type="molecule type" value="Genomic_DNA"/>
</dbReference>
<protein>
    <recommendedName>
        <fullName evidence="10">M18 family aminopeptidase</fullName>
        <ecNumber evidence="10">3.4.11.-</ecNumber>
    </recommendedName>
</protein>
<dbReference type="SUPFAM" id="SSF53187">
    <property type="entry name" value="Zn-dependent exopeptidases"/>
    <property type="match status" value="1"/>
</dbReference>
<dbReference type="RefSeq" id="WP_107196502.1">
    <property type="nucleotide sequence ID" value="NZ_CP029462.1"/>
</dbReference>
<dbReference type="NCBIfam" id="NF002759">
    <property type="entry name" value="PRK02813.1"/>
    <property type="match status" value="1"/>
</dbReference>
<evidence type="ECO:0000256" key="2">
    <source>
        <dbReference type="ARBA" id="ARBA00008290"/>
    </source>
</evidence>
<comment type="cofactor">
    <cofactor evidence="1 10">
        <name>Zn(2+)</name>
        <dbReference type="ChEBI" id="CHEBI:29105"/>
    </cofactor>
</comment>
<proteinExistence type="inferred from homology"/>
<dbReference type="PRINTS" id="PR00932">
    <property type="entry name" value="AMINO1PTASE"/>
</dbReference>
<evidence type="ECO:0000313" key="11">
    <source>
        <dbReference type="EMBL" id="AXL22037.1"/>
    </source>
</evidence>
<dbReference type="Gene3D" id="2.30.250.10">
    <property type="entry name" value="Aminopeptidase i, Domain 2"/>
    <property type="match status" value="1"/>
</dbReference>
<evidence type="ECO:0000256" key="3">
    <source>
        <dbReference type="ARBA" id="ARBA00022438"/>
    </source>
</evidence>
<dbReference type="GO" id="GO:0005737">
    <property type="term" value="C:cytoplasm"/>
    <property type="evidence" value="ECO:0007669"/>
    <property type="project" value="UniProtKB-ARBA"/>
</dbReference>
<evidence type="ECO:0000256" key="1">
    <source>
        <dbReference type="ARBA" id="ARBA00001947"/>
    </source>
</evidence>
<dbReference type="PANTHER" id="PTHR28570">
    <property type="entry name" value="ASPARTYL AMINOPEPTIDASE"/>
    <property type="match status" value="1"/>
</dbReference>
<accession>A0A346B1P4</accession>
<evidence type="ECO:0000256" key="5">
    <source>
        <dbReference type="ARBA" id="ARBA00022723"/>
    </source>
</evidence>
<evidence type="ECO:0000256" key="10">
    <source>
        <dbReference type="RuleBase" id="RU004387"/>
    </source>
</evidence>
<name>A0A346B1P4_9FIRM</name>
<dbReference type="Pfam" id="PF02127">
    <property type="entry name" value="Peptidase_M18"/>
    <property type="match status" value="1"/>
</dbReference>
<evidence type="ECO:0000256" key="8">
    <source>
        <dbReference type="ARBA" id="ARBA00023049"/>
    </source>
</evidence>
<evidence type="ECO:0000256" key="4">
    <source>
        <dbReference type="ARBA" id="ARBA00022670"/>
    </source>
</evidence>
<keyword evidence="5 9" id="KW-0479">Metal-binding</keyword>
<keyword evidence="4 9" id="KW-0645">Protease</keyword>
<dbReference type="OrthoDB" id="9764268at2"/>
<dbReference type="AlphaFoldDB" id="A0A346B1P4"/>
<dbReference type="Gene3D" id="3.40.630.10">
    <property type="entry name" value="Zn peptidases"/>
    <property type="match status" value="1"/>
</dbReference>
<dbReference type="PANTHER" id="PTHR28570:SF3">
    <property type="entry name" value="ASPARTYL AMINOPEPTIDASE"/>
    <property type="match status" value="1"/>
</dbReference>
<dbReference type="InterPro" id="IPR023358">
    <property type="entry name" value="Peptidase_M18_dom2"/>
</dbReference>
<dbReference type="GO" id="GO:0008270">
    <property type="term" value="F:zinc ion binding"/>
    <property type="evidence" value="ECO:0007669"/>
    <property type="project" value="InterPro"/>
</dbReference>
<keyword evidence="7 9" id="KW-0862">Zinc</keyword>
<keyword evidence="12" id="KW-1185">Reference proteome</keyword>